<dbReference type="EMBL" id="CATNWA010014680">
    <property type="protein sequence ID" value="CAI9574640.1"/>
    <property type="molecule type" value="Genomic_DNA"/>
</dbReference>
<comment type="caution">
    <text evidence="1">The sequence shown here is derived from an EMBL/GenBank/DDBJ whole genome shotgun (WGS) entry which is preliminary data.</text>
</comment>
<feature type="non-terminal residue" evidence="1">
    <location>
        <position position="1"/>
    </location>
</feature>
<protein>
    <submittedName>
        <fullName evidence="1">Uncharacterized protein</fullName>
    </submittedName>
</protein>
<accession>A0ABN9DPU5</accession>
<organism evidence="1 2">
    <name type="scientific">Staurois parvus</name>
    <dbReference type="NCBI Taxonomy" id="386267"/>
    <lineage>
        <taxon>Eukaryota</taxon>
        <taxon>Metazoa</taxon>
        <taxon>Chordata</taxon>
        <taxon>Craniata</taxon>
        <taxon>Vertebrata</taxon>
        <taxon>Euteleostomi</taxon>
        <taxon>Amphibia</taxon>
        <taxon>Batrachia</taxon>
        <taxon>Anura</taxon>
        <taxon>Neobatrachia</taxon>
        <taxon>Ranoidea</taxon>
        <taxon>Ranidae</taxon>
        <taxon>Staurois</taxon>
    </lineage>
</organism>
<sequence length="102" mass="11584">RSHQFLHLHTSDHPNSYTFTLQITPIPAPLHLGSPKFLRLHTSDQSQFLHLHTSGQSQYLHLYTSGYPYLRTSQPQFIPIPEFLQPRSATISVPSGLTLVPI</sequence>
<evidence type="ECO:0000313" key="1">
    <source>
        <dbReference type="EMBL" id="CAI9574640.1"/>
    </source>
</evidence>
<dbReference type="Proteomes" id="UP001162483">
    <property type="component" value="Unassembled WGS sequence"/>
</dbReference>
<proteinExistence type="predicted"/>
<feature type="non-terminal residue" evidence="1">
    <location>
        <position position="102"/>
    </location>
</feature>
<keyword evidence="2" id="KW-1185">Reference proteome</keyword>
<evidence type="ECO:0000313" key="2">
    <source>
        <dbReference type="Proteomes" id="UP001162483"/>
    </source>
</evidence>
<gene>
    <name evidence="1" type="ORF">SPARVUS_LOCUS8020360</name>
</gene>
<name>A0ABN9DPU5_9NEOB</name>
<reference evidence="1" key="1">
    <citation type="submission" date="2023-05" db="EMBL/GenBank/DDBJ databases">
        <authorList>
            <person name="Stuckert A."/>
        </authorList>
    </citation>
    <scope>NUCLEOTIDE SEQUENCE</scope>
</reference>